<dbReference type="Pfam" id="PF07690">
    <property type="entry name" value="MFS_1"/>
    <property type="match status" value="1"/>
</dbReference>
<dbReference type="AlphaFoldDB" id="A0A1F6GSM0"/>
<evidence type="ECO:0000313" key="9">
    <source>
        <dbReference type="EMBL" id="OGH01079.1"/>
    </source>
</evidence>
<keyword evidence="4 7" id="KW-0812">Transmembrane</keyword>
<dbReference type="GO" id="GO:0022857">
    <property type="term" value="F:transmembrane transporter activity"/>
    <property type="evidence" value="ECO:0007669"/>
    <property type="project" value="InterPro"/>
</dbReference>
<dbReference type="InterPro" id="IPR020846">
    <property type="entry name" value="MFS_dom"/>
</dbReference>
<dbReference type="SUPFAM" id="SSF103473">
    <property type="entry name" value="MFS general substrate transporter"/>
    <property type="match status" value="1"/>
</dbReference>
<keyword evidence="2" id="KW-0813">Transport</keyword>
<organism evidence="9 10">
    <name type="scientific">Candidatus Lambdaproteobacteria bacterium RIFOXYD2_FULL_56_26</name>
    <dbReference type="NCBI Taxonomy" id="1817773"/>
    <lineage>
        <taxon>Bacteria</taxon>
        <taxon>Pseudomonadati</taxon>
        <taxon>Pseudomonadota</taxon>
        <taxon>Candidatus Lambdaproteobacteria</taxon>
    </lineage>
</organism>
<dbReference type="CDD" id="cd17472">
    <property type="entry name" value="MFS_YajR_like"/>
    <property type="match status" value="1"/>
</dbReference>
<evidence type="ECO:0000256" key="5">
    <source>
        <dbReference type="ARBA" id="ARBA00022989"/>
    </source>
</evidence>
<keyword evidence="5 7" id="KW-1133">Transmembrane helix</keyword>
<dbReference type="PANTHER" id="PTHR23517">
    <property type="entry name" value="RESISTANCE PROTEIN MDTM, PUTATIVE-RELATED-RELATED"/>
    <property type="match status" value="1"/>
</dbReference>
<feature type="transmembrane region" description="Helical" evidence="7">
    <location>
        <begin position="366"/>
        <end position="384"/>
    </location>
</feature>
<feature type="transmembrane region" description="Helical" evidence="7">
    <location>
        <begin position="248"/>
        <end position="269"/>
    </location>
</feature>
<evidence type="ECO:0000256" key="3">
    <source>
        <dbReference type="ARBA" id="ARBA00022475"/>
    </source>
</evidence>
<dbReference type="EMBL" id="MFNF01000040">
    <property type="protein sequence ID" value="OGH01079.1"/>
    <property type="molecule type" value="Genomic_DNA"/>
</dbReference>
<proteinExistence type="predicted"/>
<dbReference type="GO" id="GO:0005886">
    <property type="term" value="C:plasma membrane"/>
    <property type="evidence" value="ECO:0007669"/>
    <property type="project" value="UniProtKB-SubCell"/>
</dbReference>
<comment type="caution">
    <text evidence="9">The sequence shown here is derived from an EMBL/GenBank/DDBJ whole genome shotgun (WGS) entry which is preliminary data.</text>
</comment>
<evidence type="ECO:0000256" key="2">
    <source>
        <dbReference type="ARBA" id="ARBA00022448"/>
    </source>
</evidence>
<feature type="transmembrane region" description="Helical" evidence="7">
    <location>
        <begin position="212"/>
        <end position="233"/>
    </location>
</feature>
<feature type="transmembrane region" description="Helical" evidence="7">
    <location>
        <begin position="12"/>
        <end position="34"/>
    </location>
</feature>
<sequence>MFTSQEKKGIFSLSLIFFFQMFGLFLILPVFSLLATEEVEGATPALVGLAMGSYGLTAALLQIPYGAWSDRIGRRPVITFGLLLFAFGSILAAMSSNIYWLILGRLLQGAGSMSSPIFALIADLTRPEVRARANAMMGGAVGLSFGSAMSLAPFLAHYIGLSGLFWVITVMSLCGLLLFWLAVPVPDQDPVKATQPIGVLLKKVLKQPNLTTLNFGAFACSMGLTATFFMLPMTLKANGWERSDWWEIYLSLLVAGGLVMVPSTIFAEVKNKFRQVMVGGILMILLSFALMAWAWSSRDFVWLMVALYLFFVAFNVFEPIFPSLVTRLSDAESKGTASGVYNFSRFAGQFAGGLTAGILYHNDLPFLPLVLGAAALWFLVRALGFPNPVRHASPVEKPE</sequence>
<comment type="subcellular location">
    <subcellularLocation>
        <location evidence="1">Cell membrane</location>
        <topology evidence="1">Multi-pass membrane protein</topology>
    </subcellularLocation>
</comment>
<keyword evidence="6 7" id="KW-0472">Membrane</keyword>
<feature type="domain" description="Major facilitator superfamily (MFS) profile" evidence="8">
    <location>
        <begin position="9"/>
        <end position="390"/>
    </location>
</feature>
<protein>
    <recommendedName>
        <fullName evidence="8">Major facilitator superfamily (MFS) profile domain-containing protein</fullName>
    </recommendedName>
</protein>
<feature type="transmembrane region" description="Helical" evidence="7">
    <location>
        <begin position="46"/>
        <end position="65"/>
    </location>
</feature>
<keyword evidence="3" id="KW-1003">Cell membrane</keyword>
<dbReference type="Proteomes" id="UP000177583">
    <property type="component" value="Unassembled WGS sequence"/>
</dbReference>
<evidence type="ECO:0000256" key="7">
    <source>
        <dbReference type="SAM" id="Phobius"/>
    </source>
</evidence>
<accession>A0A1F6GSM0</accession>
<evidence type="ECO:0000256" key="4">
    <source>
        <dbReference type="ARBA" id="ARBA00022692"/>
    </source>
</evidence>
<feature type="transmembrane region" description="Helical" evidence="7">
    <location>
        <begin position="136"/>
        <end position="158"/>
    </location>
</feature>
<feature type="transmembrane region" description="Helical" evidence="7">
    <location>
        <begin position="77"/>
        <end position="100"/>
    </location>
</feature>
<name>A0A1F6GSM0_9PROT</name>
<reference evidence="9 10" key="1">
    <citation type="journal article" date="2016" name="Nat. Commun.">
        <title>Thousands of microbial genomes shed light on interconnected biogeochemical processes in an aquifer system.</title>
        <authorList>
            <person name="Anantharaman K."/>
            <person name="Brown C.T."/>
            <person name="Hug L.A."/>
            <person name="Sharon I."/>
            <person name="Castelle C.J."/>
            <person name="Probst A.J."/>
            <person name="Thomas B.C."/>
            <person name="Singh A."/>
            <person name="Wilkins M.J."/>
            <person name="Karaoz U."/>
            <person name="Brodie E.L."/>
            <person name="Williams K.H."/>
            <person name="Hubbard S.S."/>
            <person name="Banfield J.F."/>
        </authorList>
    </citation>
    <scope>NUCLEOTIDE SEQUENCE [LARGE SCALE GENOMIC DNA]</scope>
</reference>
<feature type="transmembrane region" description="Helical" evidence="7">
    <location>
        <begin position="276"/>
        <end position="295"/>
    </location>
</feature>
<dbReference type="Gene3D" id="1.20.1250.20">
    <property type="entry name" value="MFS general substrate transporter like domains"/>
    <property type="match status" value="1"/>
</dbReference>
<evidence type="ECO:0000256" key="6">
    <source>
        <dbReference type="ARBA" id="ARBA00023136"/>
    </source>
</evidence>
<evidence type="ECO:0000259" key="8">
    <source>
        <dbReference type="PROSITE" id="PS50850"/>
    </source>
</evidence>
<dbReference type="InterPro" id="IPR050171">
    <property type="entry name" value="MFS_Transporters"/>
</dbReference>
<evidence type="ECO:0000256" key="1">
    <source>
        <dbReference type="ARBA" id="ARBA00004651"/>
    </source>
</evidence>
<dbReference type="InterPro" id="IPR036259">
    <property type="entry name" value="MFS_trans_sf"/>
</dbReference>
<feature type="transmembrane region" description="Helical" evidence="7">
    <location>
        <begin position="301"/>
        <end position="321"/>
    </location>
</feature>
<dbReference type="InterPro" id="IPR011701">
    <property type="entry name" value="MFS"/>
</dbReference>
<feature type="transmembrane region" description="Helical" evidence="7">
    <location>
        <begin position="164"/>
        <end position="183"/>
    </location>
</feature>
<dbReference type="PANTHER" id="PTHR23517:SF2">
    <property type="entry name" value="MULTIDRUG RESISTANCE PROTEIN MDTH"/>
    <property type="match status" value="1"/>
</dbReference>
<dbReference type="PROSITE" id="PS50850">
    <property type="entry name" value="MFS"/>
    <property type="match status" value="1"/>
</dbReference>
<gene>
    <name evidence="9" type="ORF">A2557_00530</name>
</gene>
<evidence type="ECO:0000313" key="10">
    <source>
        <dbReference type="Proteomes" id="UP000177583"/>
    </source>
</evidence>